<feature type="compositionally biased region" description="Gly residues" evidence="4">
    <location>
        <begin position="1"/>
        <end position="20"/>
    </location>
</feature>
<feature type="compositionally biased region" description="Gly residues" evidence="4">
    <location>
        <begin position="94"/>
        <end position="107"/>
    </location>
</feature>
<dbReference type="SUPFAM" id="SSF56747">
    <property type="entry name" value="Prim-pol domain"/>
    <property type="match status" value="1"/>
</dbReference>
<feature type="compositionally biased region" description="Basic and acidic residues" evidence="4">
    <location>
        <begin position="31"/>
        <end position="42"/>
    </location>
</feature>
<comment type="catalytic activity">
    <reaction evidence="2">
        <text>ssDNA + n NTP = ssDNA/pppN(pN)n-1 hybrid + (n-1) diphosphate.</text>
        <dbReference type="EC" id="2.7.7.102"/>
    </reaction>
</comment>
<feature type="region of interest" description="Disordered" evidence="4">
    <location>
        <begin position="250"/>
        <end position="282"/>
    </location>
</feature>
<dbReference type="Pfam" id="PF01896">
    <property type="entry name" value="DNA_primase_S"/>
    <property type="match status" value="1"/>
</dbReference>
<feature type="compositionally biased region" description="Low complexity" evidence="4">
    <location>
        <begin position="56"/>
        <end position="93"/>
    </location>
</feature>
<keyword evidence="6" id="KW-1185">Reference proteome</keyword>
<accession>A0A8C4JVJ1</accession>
<keyword evidence="3" id="KW-0639">Primosome</keyword>
<dbReference type="GO" id="GO:0000428">
    <property type="term" value="C:DNA-directed RNA polymerase complex"/>
    <property type="evidence" value="ECO:0007669"/>
    <property type="project" value="UniProtKB-KW"/>
</dbReference>
<dbReference type="GO" id="GO:0003899">
    <property type="term" value="F:DNA-directed RNA polymerase activity"/>
    <property type="evidence" value="ECO:0007669"/>
    <property type="project" value="InterPro"/>
</dbReference>
<keyword evidence="3" id="KW-0804">Transcription</keyword>
<evidence type="ECO:0000256" key="1">
    <source>
        <dbReference type="ARBA" id="ARBA00009762"/>
    </source>
</evidence>
<dbReference type="Proteomes" id="UP000694423">
    <property type="component" value="Unplaced"/>
</dbReference>
<proteinExistence type="inferred from homology"/>
<organism evidence="5 6">
    <name type="scientific">Dromaius novaehollandiae</name>
    <name type="common">Emu</name>
    <dbReference type="NCBI Taxonomy" id="8790"/>
    <lineage>
        <taxon>Eukaryota</taxon>
        <taxon>Metazoa</taxon>
        <taxon>Chordata</taxon>
        <taxon>Craniata</taxon>
        <taxon>Vertebrata</taxon>
        <taxon>Euteleostomi</taxon>
        <taxon>Archelosauria</taxon>
        <taxon>Archosauria</taxon>
        <taxon>Dinosauria</taxon>
        <taxon>Saurischia</taxon>
        <taxon>Theropoda</taxon>
        <taxon>Coelurosauria</taxon>
        <taxon>Aves</taxon>
        <taxon>Palaeognathae</taxon>
        <taxon>Casuariiformes</taxon>
        <taxon>Dromaiidae</taxon>
        <taxon>Dromaius</taxon>
    </lineage>
</organism>
<feature type="region of interest" description="Disordered" evidence="4">
    <location>
        <begin position="1"/>
        <end position="126"/>
    </location>
</feature>
<feature type="compositionally biased region" description="Pro residues" evidence="4">
    <location>
        <begin position="263"/>
        <end position="279"/>
    </location>
</feature>
<dbReference type="PANTHER" id="PTHR10536">
    <property type="entry name" value="DNA PRIMASE SMALL SUBUNIT"/>
    <property type="match status" value="1"/>
</dbReference>
<dbReference type="Gene3D" id="3.90.920.10">
    <property type="entry name" value="DNA primase, PRIM domain"/>
    <property type="match status" value="2"/>
</dbReference>
<dbReference type="AlphaFoldDB" id="A0A8C4JVJ1"/>
<evidence type="ECO:0000256" key="2">
    <source>
        <dbReference type="ARBA" id="ARBA00044677"/>
    </source>
</evidence>
<evidence type="ECO:0000313" key="5">
    <source>
        <dbReference type="Ensembl" id="ENSDNVP00000014981.1"/>
    </source>
</evidence>
<keyword evidence="3" id="KW-0240">DNA-directed RNA polymerase</keyword>
<feature type="region of interest" description="Disordered" evidence="4">
    <location>
        <begin position="314"/>
        <end position="334"/>
    </location>
</feature>
<dbReference type="Ensembl" id="ENSDNVT00000017996.1">
    <property type="protein sequence ID" value="ENSDNVP00000014981.1"/>
    <property type="gene ID" value="ENSDNVG00000010533.1"/>
</dbReference>
<dbReference type="InterPro" id="IPR002755">
    <property type="entry name" value="DNA_primase_S"/>
</dbReference>
<name>A0A8C4JVJ1_DRONO</name>
<comment type="similarity">
    <text evidence="1 3">Belongs to the eukaryotic-type primase small subunit family.</text>
</comment>
<dbReference type="GO" id="GO:0006269">
    <property type="term" value="P:DNA replication, synthesis of primer"/>
    <property type="evidence" value="ECO:0007669"/>
    <property type="project" value="UniProtKB-KW"/>
</dbReference>
<evidence type="ECO:0000256" key="3">
    <source>
        <dbReference type="RuleBase" id="RU003514"/>
    </source>
</evidence>
<sequence>GDPGGAVGGGVRRGGPGGAPGVLFQGCTGTRRQDGRLPRRLPEPVPSSRRGPGREAPALGVLGPPGRPLLGVRRRGAQVVAGAARGRRGVPVAGEGGGAGSGAGGRRGAAPPGPASLPPCPQGGAETVKKVTLSEPVHPFVRRSVSVVERYFAAYALEGQDILGSRESWEKVLALVPEEHREPLRGEFPKKRDSAQRWELLRARMERTRRAAGAGKSPPCHADWEIMLQYCFPRLDINVSRGVGHLLKSPFSVHPKTGGSRPPRGPPPSPCPPTAPPFPAGRISVPLDLQRLEQFDPFAVPTISSLCQELDAAGELEDGGEAEPKRRPRDYKRTSLAPYVRLFEQFVEGMEQARRGEALRRSDLQGDF</sequence>
<dbReference type="EC" id="2.7.7.-" evidence="3"/>
<keyword evidence="3" id="KW-0235">DNA replication</keyword>
<reference evidence="5" key="2">
    <citation type="submission" date="2025-09" db="UniProtKB">
        <authorList>
            <consortium name="Ensembl"/>
        </authorList>
    </citation>
    <scope>IDENTIFICATION</scope>
</reference>
<evidence type="ECO:0000313" key="6">
    <source>
        <dbReference type="Proteomes" id="UP000694423"/>
    </source>
</evidence>
<evidence type="ECO:0000256" key="4">
    <source>
        <dbReference type="SAM" id="MobiDB-lite"/>
    </source>
</evidence>
<protein>
    <recommendedName>
        <fullName evidence="3">DNA primase</fullName>
        <ecNumber evidence="3">2.7.7.-</ecNumber>
    </recommendedName>
</protein>
<feature type="compositionally biased region" description="Pro residues" evidence="4">
    <location>
        <begin position="111"/>
        <end position="121"/>
    </location>
</feature>
<reference evidence="5" key="1">
    <citation type="submission" date="2025-08" db="UniProtKB">
        <authorList>
            <consortium name="Ensembl"/>
        </authorList>
    </citation>
    <scope>IDENTIFICATION</scope>
</reference>
<keyword evidence="3" id="KW-0808">Transferase</keyword>